<dbReference type="RefSeq" id="WP_068247004.1">
    <property type="nucleotide sequence ID" value="NZ_LPUY01000095.1"/>
</dbReference>
<evidence type="ECO:0000256" key="5">
    <source>
        <dbReference type="ARBA" id="ARBA00022856"/>
    </source>
</evidence>
<dbReference type="EMBL" id="LPUY01000095">
    <property type="protein sequence ID" value="KUP91468.1"/>
    <property type="molecule type" value="Genomic_DNA"/>
</dbReference>
<dbReference type="PROSITE" id="PS50928">
    <property type="entry name" value="ABC_TM1"/>
    <property type="match status" value="1"/>
</dbReference>
<gene>
    <name evidence="11" type="primary">dppC_2</name>
    <name evidence="11" type="ORF">TRIHO_36310</name>
</gene>
<dbReference type="CDD" id="cd06261">
    <property type="entry name" value="TM_PBP2"/>
    <property type="match status" value="1"/>
</dbReference>
<comment type="caution">
    <text evidence="11">The sequence shown here is derived from an EMBL/GenBank/DDBJ whole genome shotgun (WGS) entry which is preliminary data.</text>
</comment>
<evidence type="ECO:0000256" key="1">
    <source>
        <dbReference type="ARBA" id="ARBA00004651"/>
    </source>
</evidence>
<evidence type="ECO:0000256" key="2">
    <source>
        <dbReference type="ARBA" id="ARBA00022448"/>
    </source>
</evidence>
<feature type="transmembrane region" description="Helical" evidence="9">
    <location>
        <begin position="108"/>
        <end position="132"/>
    </location>
</feature>
<dbReference type="PANTHER" id="PTHR43386:SF1">
    <property type="entry name" value="D,D-DIPEPTIDE TRANSPORT SYSTEM PERMEASE PROTEIN DDPC-RELATED"/>
    <property type="match status" value="1"/>
</dbReference>
<evidence type="ECO:0000259" key="10">
    <source>
        <dbReference type="PROSITE" id="PS50928"/>
    </source>
</evidence>
<dbReference type="GO" id="GO:0071916">
    <property type="term" value="F:dipeptide transmembrane transporter activity"/>
    <property type="evidence" value="ECO:0007669"/>
    <property type="project" value="TreeGrafter"/>
</dbReference>
<dbReference type="Pfam" id="PF12911">
    <property type="entry name" value="OppC_N"/>
    <property type="match status" value="1"/>
</dbReference>
<sequence length="302" mass="32657">MPDLLRTFLRNRKAAIGLAIVLAYVVVALVAPLIAPFDPIARVGRPHQAPSAEHWLGTTRMGRDVFSQLIWGTRTSLMVGIVAGLIVTAIGTAIGITAAYFGGLVDNVLNFFTNVVLVLPQLPLLLVLAAFLGQVGPWAIALIIGLTSWAWGARVTRAQAMSLKTRDFIQASAMIGEPTWRMILVEMLPNLLSIIGFNFIGSVIFTIITEATLEFLGLGSPLALSWGTMLYNAQTASAIMVGAWWEVLAPCAAIVLIGVGLSLMNFGVDEIANPRMRTLGNVAKALRIEKRLLRQRMQEANQ</sequence>
<dbReference type="PATRIC" id="fig|1768241.3.peg.3789"/>
<dbReference type="PANTHER" id="PTHR43386">
    <property type="entry name" value="OLIGOPEPTIDE TRANSPORT SYSTEM PERMEASE PROTEIN APPC"/>
    <property type="match status" value="1"/>
</dbReference>
<keyword evidence="12" id="KW-1185">Reference proteome</keyword>
<feature type="transmembrane region" description="Helical" evidence="9">
    <location>
        <begin position="14"/>
        <end position="35"/>
    </location>
</feature>
<dbReference type="Proteomes" id="UP000068382">
    <property type="component" value="Unassembled WGS sequence"/>
</dbReference>
<dbReference type="AlphaFoldDB" id="A0A132BSU6"/>
<dbReference type="GO" id="GO:0005886">
    <property type="term" value="C:plasma membrane"/>
    <property type="evidence" value="ECO:0007669"/>
    <property type="project" value="UniProtKB-SubCell"/>
</dbReference>
<dbReference type="InterPro" id="IPR000515">
    <property type="entry name" value="MetI-like"/>
</dbReference>
<dbReference type="OrthoDB" id="9766870at2"/>
<protein>
    <submittedName>
        <fullName evidence="11">Dipeptide transport system permease protein DppC</fullName>
    </submittedName>
</protein>
<evidence type="ECO:0000256" key="8">
    <source>
        <dbReference type="ARBA" id="ARBA00023136"/>
    </source>
</evidence>
<accession>A0A132BSU6</accession>
<feature type="transmembrane region" description="Helical" evidence="9">
    <location>
        <begin position="188"/>
        <end position="208"/>
    </location>
</feature>
<evidence type="ECO:0000313" key="12">
    <source>
        <dbReference type="Proteomes" id="UP000068382"/>
    </source>
</evidence>
<keyword evidence="4 9" id="KW-0812">Transmembrane</keyword>
<dbReference type="Pfam" id="PF00528">
    <property type="entry name" value="BPD_transp_1"/>
    <property type="match status" value="1"/>
</dbReference>
<feature type="transmembrane region" description="Helical" evidence="9">
    <location>
        <begin position="138"/>
        <end position="156"/>
    </location>
</feature>
<keyword evidence="8 9" id="KW-0472">Membrane</keyword>
<evidence type="ECO:0000256" key="6">
    <source>
        <dbReference type="ARBA" id="ARBA00022927"/>
    </source>
</evidence>
<comment type="similarity">
    <text evidence="9">Belongs to the binding-protein-dependent transport system permease family.</text>
</comment>
<comment type="subcellular location">
    <subcellularLocation>
        <location evidence="1 9">Cell membrane</location>
        <topology evidence="1 9">Multi-pass membrane protein</topology>
    </subcellularLocation>
</comment>
<keyword evidence="3" id="KW-1003">Cell membrane</keyword>
<keyword evidence="6" id="KW-0653">Protein transport</keyword>
<keyword evidence="2 9" id="KW-0813">Transport</keyword>
<evidence type="ECO:0000313" key="11">
    <source>
        <dbReference type="EMBL" id="KUP91468.1"/>
    </source>
</evidence>
<dbReference type="GO" id="GO:0015031">
    <property type="term" value="P:protein transport"/>
    <property type="evidence" value="ECO:0007669"/>
    <property type="project" value="UniProtKB-KW"/>
</dbReference>
<dbReference type="InterPro" id="IPR025966">
    <property type="entry name" value="OppC_N"/>
</dbReference>
<keyword evidence="7 9" id="KW-1133">Transmembrane helix</keyword>
<dbReference type="InterPro" id="IPR050366">
    <property type="entry name" value="BP-dependent_transpt_permease"/>
</dbReference>
<reference evidence="11 12" key="1">
    <citation type="submission" date="2015-12" db="EMBL/GenBank/DDBJ databases">
        <title>Genome sequence of the marine Rhodobacteraceae strain O3.65, Candidatus Tritonibacter horizontis.</title>
        <authorList>
            <person name="Poehlein A."/>
            <person name="Giebel H.A."/>
            <person name="Voget S."/>
            <person name="Brinkhoff T."/>
        </authorList>
    </citation>
    <scope>NUCLEOTIDE SEQUENCE [LARGE SCALE GENOMIC DNA]</scope>
    <source>
        <strain evidence="11 12">O3.65</strain>
    </source>
</reference>
<dbReference type="InterPro" id="IPR035906">
    <property type="entry name" value="MetI-like_sf"/>
</dbReference>
<evidence type="ECO:0000256" key="3">
    <source>
        <dbReference type="ARBA" id="ARBA00022475"/>
    </source>
</evidence>
<dbReference type="SUPFAM" id="SSF161098">
    <property type="entry name" value="MetI-like"/>
    <property type="match status" value="1"/>
</dbReference>
<evidence type="ECO:0000256" key="4">
    <source>
        <dbReference type="ARBA" id="ARBA00022692"/>
    </source>
</evidence>
<dbReference type="Gene3D" id="1.10.3720.10">
    <property type="entry name" value="MetI-like"/>
    <property type="match status" value="1"/>
</dbReference>
<organism evidence="11 12">
    <name type="scientific">Tritonibacter horizontis</name>
    <dbReference type="NCBI Taxonomy" id="1768241"/>
    <lineage>
        <taxon>Bacteria</taxon>
        <taxon>Pseudomonadati</taxon>
        <taxon>Pseudomonadota</taxon>
        <taxon>Alphaproteobacteria</taxon>
        <taxon>Rhodobacterales</taxon>
        <taxon>Paracoccaceae</taxon>
        <taxon>Tritonibacter</taxon>
    </lineage>
</organism>
<proteinExistence type="inferred from homology"/>
<feature type="domain" description="ABC transmembrane type-1" evidence="10">
    <location>
        <begin position="73"/>
        <end position="265"/>
    </location>
</feature>
<evidence type="ECO:0000256" key="9">
    <source>
        <dbReference type="RuleBase" id="RU363032"/>
    </source>
</evidence>
<evidence type="ECO:0000256" key="7">
    <source>
        <dbReference type="ARBA" id="ARBA00022989"/>
    </source>
</evidence>
<keyword evidence="5" id="KW-0571">Peptide transport</keyword>
<feature type="transmembrane region" description="Helical" evidence="9">
    <location>
        <begin position="77"/>
        <end position="101"/>
    </location>
</feature>
<name>A0A132BSU6_9RHOB</name>
<feature type="transmembrane region" description="Helical" evidence="9">
    <location>
        <begin position="247"/>
        <end position="268"/>
    </location>
</feature>